<gene>
    <name evidence="2" type="ORF">RQX22_10270</name>
</gene>
<organism evidence="2 3">
    <name type="scientific">Sphingosinicella rhizophila</name>
    <dbReference type="NCBI Taxonomy" id="3050082"/>
    <lineage>
        <taxon>Bacteria</taxon>
        <taxon>Pseudomonadati</taxon>
        <taxon>Pseudomonadota</taxon>
        <taxon>Alphaproteobacteria</taxon>
        <taxon>Sphingomonadales</taxon>
        <taxon>Sphingosinicellaceae</taxon>
        <taxon>Sphingosinicella</taxon>
    </lineage>
</organism>
<keyword evidence="1" id="KW-0732">Signal</keyword>
<sequence length="213" mass="23239">MTGLPIRLLIAAWLLLAAAPTTAGPAGTYRLIGEQDVASGLRLNEDGSFQYFLSAGALDEEAEGRWTLAGRDLHLTTEPKPIPPSFSAGPVSLSNHAPLRLKVVWPDGRGIANVDFRIGFESGDPLVAYTQEDGWAMSAEEKRTPLWIELAVPMHAIESNRFLIEAAKANDLVFILTANDLGKVDFGALRMETDGDRILLHRFGQTLTYAREP</sequence>
<feature type="signal peptide" evidence="1">
    <location>
        <begin position="1"/>
        <end position="23"/>
    </location>
</feature>
<comment type="caution">
    <text evidence="2">The sequence shown here is derived from an EMBL/GenBank/DDBJ whole genome shotgun (WGS) entry which is preliminary data.</text>
</comment>
<reference evidence="2 3" key="1">
    <citation type="submission" date="2023-05" db="EMBL/GenBank/DDBJ databases">
        <authorList>
            <person name="Guo Y."/>
        </authorList>
    </citation>
    <scope>NUCLEOTIDE SEQUENCE [LARGE SCALE GENOMIC DNA]</scope>
    <source>
        <strain evidence="2 3">GR2756</strain>
    </source>
</reference>
<protein>
    <submittedName>
        <fullName evidence="2">Uncharacterized protein</fullName>
    </submittedName>
</protein>
<evidence type="ECO:0000256" key="1">
    <source>
        <dbReference type="SAM" id="SignalP"/>
    </source>
</evidence>
<evidence type="ECO:0000313" key="2">
    <source>
        <dbReference type="EMBL" id="MDT9599332.1"/>
    </source>
</evidence>
<name>A0ABU3Q7E9_9SPHN</name>
<keyword evidence="3" id="KW-1185">Reference proteome</keyword>
<feature type="chain" id="PRO_5045567787" evidence="1">
    <location>
        <begin position="24"/>
        <end position="213"/>
    </location>
</feature>
<dbReference type="Proteomes" id="UP001259572">
    <property type="component" value="Unassembled WGS sequence"/>
</dbReference>
<accession>A0ABU3Q7E9</accession>
<proteinExistence type="predicted"/>
<evidence type="ECO:0000313" key="3">
    <source>
        <dbReference type="Proteomes" id="UP001259572"/>
    </source>
</evidence>
<dbReference type="EMBL" id="JAVUPU010000004">
    <property type="protein sequence ID" value="MDT9599332.1"/>
    <property type="molecule type" value="Genomic_DNA"/>
</dbReference>
<dbReference type="RefSeq" id="WP_315726137.1">
    <property type="nucleotide sequence ID" value="NZ_JAVUPU010000004.1"/>
</dbReference>